<name>A0A2R5EXN0_9BACL</name>
<accession>A0A2R5EXN0</accession>
<gene>
    <name evidence="2" type="ORF">PAT3040_05152</name>
</gene>
<evidence type="ECO:0000313" key="3">
    <source>
        <dbReference type="Proteomes" id="UP000245202"/>
    </source>
</evidence>
<dbReference type="EMBL" id="BDQX01000318">
    <property type="protein sequence ID" value="GBG10419.1"/>
    <property type="molecule type" value="Genomic_DNA"/>
</dbReference>
<evidence type="ECO:0000313" key="2">
    <source>
        <dbReference type="EMBL" id="GBG10419.1"/>
    </source>
</evidence>
<protein>
    <submittedName>
        <fullName evidence="2">Uncharacterized protein</fullName>
    </submittedName>
</protein>
<dbReference type="AlphaFoldDB" id="A0A2R5EXN0"/>
<feature type="region of interest" description="Disordered" evidence="1">
    <location>
        <begin position="1"/>
        <end position="21"/>
    </location>
</feature>
<sequence>GNGSWREERMAGATGIERNEK</sequence>
<organism evidence="2 3">
    <name type="scientific">Paenibacillus agaridevorans</name>
    <dbReference type="NCBI Taxonomy" id="171404"/>
    <lineage>
        <taxon>Bacteria</taxon>
        <taxon>Bacillati</taxon>
        <taxon>Bacillota</taxon>
        <taxon>Bacilli</taxon>
        <taxon>Bacillales</taxon>
        <taxon>Paenibacillaceae</taxon>
        <taxon>Paenibacillus</taxon>
    </lineage>
</organism>
<feature type="non-terminal residue" evidence="2">
    <location>
        <position position="1"/>
    </location>
</feature>
<reference evidence="2 3" key="1">
    <citation type="submission" date="2017-08" db="EMBL/GenBank/DDBJ databases">
        <title>Substantial Increase in Enzyme Production by Combined Drug-Resistance Mutations in Paenibacillus agaridevorans.</title>
        <authorList>
            <person name="Tanaka Y."/>
            <person name="Funane K."/>
            <person name="Hosaka T."/>
            <person name="Shiwa Y."/>
            <person name="Fujita N."/>
            <person name="Miyazaki T."/>
            <person name="Yoshikawa H."/>
            <person name="Murakami K."/>
            <person name="Kasahara K."/>
            <person name="Inaoka T."/>
            <person name="Hiraga Y."/>
            <person name="Ochi K."/>
        </authorList>
    </citation>
    <scope>NUCLEOTIDE SEQUENCE [LARGE SCALE GENOMIC DNA]</scope>
    <source>
        <strain evidence="2 3">T-3040</strain>
    </source>
</reference>
<feature type="compositionally biased region" description="Basic and acidic residues" evidence="1">
    <location>
        <begin position="1"/>
        <end position="10"/>
    </location>
</feature>
<proteinExistence type="predicted"/>
<evidence type="ECO:0000256" key="1">
    <source>
        <dbReference type="SAM" id="MobiDB-lite"/>
    </source>
</evidence>
<comment type="caution">
    <text evidence="2">The sequence shown here is derived from an EMBL/GenBank/DDBJ whole genome shotgun (WGS) entry which is preliminary data.</text>
</comment>
<keyword evidence="3" id="KW-1185">Reference proteome</keyword>
<dbReference type="Proteomes" id="UP000245202">
    <property type="component" value="Unassembled WGS sequence"/>
</dbReference>